<dbReference type="HOGENOM" id="CLU_719759_0_0_1"/>
<organism evidence="3">
    <name type="scientific">Melampsora larici-populina (strain 98AG31 / pathotype 3-4-7)</name>
    <name type="common">Poplar leaf rust fungus</name>
    <dbReference type="NCBI Taxonomy" id="747676"/>
    <lineage>
        <taxon>Eukaryota</taxon>
        <taxon>Fungi</taxon>
        <taxon>Dikarya</taxon>
        <taxon>Basidiomycota</taxon>
        <taxon>Pucciniomycotina</taxon>
        <taxon>Pucciniomycetes</taxon>
        <taxon>Pucciniales</taxon>
        <taxon>Melampsoraceae</taxon>
        <taxon>Melampsora</taxon>
    </lineage>
</organism>
<dbReference type="InParanoid" id="F4RE50"/>
<dbReference type="GeneID" id="18937540"/>
<accession>F4RE50</accession>
<evidence type="ECO:0000256" key="1">
    <source>
        <dbReference type="SAM" id="MobiDB-lite"/>
    </source>
</evidence>
<feature type="compositionally biased region" description="Polar residues" evidence="1">
    <location>
        <begin position="162"/>
        <end position="179"/>
    </location>
</feature>
<dbReference type="KEGG" id="mlr:MELLADRAFT_96263"/>
<dbReference type="RefSeq" id="XP_007407692.1">
    <property type="nucleotide sequence ID" value="XM_007407630.1"/>
</dbReference>
<dbReference type="EMBL" id="GL883098">
    <property type="protein sequence ID" value="EGG09332.1"/>
    <property type="molecule type" value="Genomic_DNA"/>
</dbReference>
<evidence type="ECO:0000313" key="2">
    <source>
        <dbReference type="EMBL" id="EGG09332.1"/>
    </source>
</evidence>
<sequence>MNQNLWESLVLCYLMDDIIQRSIFSFGEKECLKTSWNSTIIQRAKLVAIIVKIFKKVLHFSRLSRPIQSGYSLSSNIQQDKRTAMSWATYFSGDRMQGSESENGSEDTPGVWRPLSQFLTWPFTSSCADESPVSTCYYNERADHKGITGARWWCLSSQMKTTTSPNSRDSHECSQQIRNRSSDKTRSSIEPSEMVMNFSYTPPTLFNTVNHNRNVGVEEREATSGMVRTCLVGEEPGFVRSPHSAPNRDWSHGLPYPFQKRGLPTANKMKTTVLDHSHILPSKNRPLALTNPNGQDELIESDLTASSTMLKINTRSDQSLGIKLRESKFTFIGSTRENSSLLIHHVRLRFCIAVLYQRAEKACKINLFWNGEGRQSLYNYCNSL</sequence>
<feature type="region of interest" description="Disordered" evidence="1">
    <location>
        <begin position="162"/>
        <end position="188"/>
    </location>
</feature>
<gene>
    <name evidence="2" type="ORF">MELLADRAFT_96263</name>
</gene>
<evidence type="ECO:0000313" key="3">
    <source>
        <dbReference type="Proteomes" id="UP000001072"/>
    </source>
</evidence>
<name>F4RE50_MELLP</name>
<dbReference type="OrthoDB" id="10453519at2759"/>
<proteinExistence type="predicted"/>
<dbReference type="VEuPathDB" id="FungiDB:MELLADRAFT_96263"/>
<keyword evidence="3" id="KW-1185">Reference proteome</keyword>
<dbReference type="Proteomes" id="UP000001072">
    <property type="component" value="Unassembled WGS sequence"/>
</dbReference>
<dbReference type="AlphaFoldDB" id="F4RE50"/>
<reference evidence="3" key="1">
    <citation type="journal article" date="2011" name="Proc. Natl. Acad. Sci. U.S.A.">
        <title>Obligate biotrophy features unraveled by the genomic analysis of rust fungi.</title>
        <authorList>
            <person name="Duplessis S."/>
            <person name="Cuomo C.A."/>
            <person name="Lin Y.-C."/>
            <person name="Aerts A."/>
            <person name="Tisserant E."/>
            <person name="Veneault-Fourrey C."/>
            <person name="Joly D.L."/>
            <person name="Hacquard S."/>
            <person name="Amselem J."/>
            <person name="Cantarel B.L."/>
            <person name="Chiu R."/>
            <person name="Coutinho P.M."/>
            <person name="Feau N."/>
            <person name="Field M."/>
            <person name="Frey P."/>
            <person name="Gelhaye E."/>
            <person name="Goldberg J."/>
            <person name="Grabherr M.G."/>
            <person name="Kodira C.D."/>
            <person name="Kohler A."/>
            <person name="Kuees U."/>
            <person name="Lindquist E.A."/>
            <person name="Lucas S.M."/>
            <person name="Mago R."/>
            <person name="Mauceli E."/>
            <person name="Morin E."/>
            <person name="Murat C."/>
            <person name="Pangilinan J.L."/>
            <person name="Park R."/>
            <person name="Pearson M."/>
            <person name="Quesneville H."/>
            <person name="Rouhier N."/>
            <person name="Sakthikumar S."/>
            <person name="Salamov A.A."/>
            <person name="Schmutz J."/>
            <person name="Selles B."/>
            <person name="Shapiro H."/>
            <person name="Tanguay P."/>
            <person name="Tuskan G.A."/>
            <person name="Henrissat B."/>
            <person name="Van de Peer Y."/>
            <person name="Rouze P."/>
            <person name="Ellis J.G."/>
            <person name="Dodds P.N."/>
            <person name="Schein J.E."/>
            <person name="Zhong S."/>
            <person name="Hamelin R.C."/>
            <person name="Grigoriev I.V."/>
            <person name="Szabo L.J."/>
            <person name="Martin F."/>
        </authorList>
    </citation>
    <scope>NUCLEOTIDE SEQUENCE [LARGE SCALE GENOMIC DNA]</scope>
    <source>
        <strain evidence="3">98AG31 / pathotype 3-4-7</strain>
    </source>
</reference>
<protein>
    <submittedName>
        <fullName evidence="2">Uncharacterized protein</fullName>
    </submittedName>
</protein>